<evidence type="ECO:0000313" key="2">
    <source>
        <dbReference type="Proteomes" id="UP000014139"/>
    </source>
</evidence>
<sequence length="40" mass="4514">MESTMTAHAAELDEPLHAWSAWAAKHRSKVAEARRAYDFA</sequence>
<evidence type="ECO:0000313" key="1">
    <source>
        <dbReference type="EMBL" id="EOD63848.1"/>
    </source>
</evidence>
<gene>
    <name evidence="1" type="ORF">H480_34781</name>
</gene>
<dbReference type="EMBL" id="AOUO01000580">
    <property type="protein sequence ID" value="EOD63848.1"/>
    <property type="molecule type" value="Genomic_DNA"/>
</dbReference>
<dbReference type="PATRIC" id="fig|1292037.4.peg.6531"/>
<comment type="caution">
    <text evidence="1">The sequence shown here is derived from an EMBL/GenBank/DDBJ whole genome shotgun (WGS) entry which is preliminary data.</text>
</comment>
<protein>
    <submittedName>
        <fullName evidence="1">HxlR family transcriptional regulator</fullName>
    </submittedName>
</protein>
<dbReference type="Proteomes" id="UP000014139">
    <property type="component" value="Unassembled WGS sequence"/>
</dbReference>
<reference evidence="1 2" key="1">
    <citation type="submission" date="2013-02" db="EMBL/GenBank/DDBJ databases">
        <title>Draft genome sequence of Amycolatopsis vancoresmycina strain DSM 44592T.</title>
        <authorList>
            <person name="Kumar S."/>
            <person name="Kaur N."/>
            <person name="Kaur C."/>
            <person name="Raghava G.P.S."/>
            <person name="Mayilraj S."/>
        </authorList>
    </citation>
    <scope>NUCLEOTIDE SEQUENCE [LARGE SCALE GENOMIC DNA]</scope>
    <source>
        <strain evidence="1 2">DSM 44592</strain>
    </source>
</reference>
<dbReference type="eggNOG" id="COG1733">
    <property type="taxonomic scope" value="Bacteria"/>
</dbReference>
<proteinExistence type="predicted"/>
<keyword evidence="2" id="KW-1185">Reference proteome</keyword>
<organism evidence="1 2">
    <name type="scientific">Amycolatopsis vancoresmycina DSM 44592</name>
    <dbReference type="NCBI Taxonomy" id="1292037"/>
    <lineage>
        <taxon>Bacteria</taxon>
        <taxon>Bacillati</taxon>
        <taxon>Actinomycetota</taxon>
        <taxon>Actinomycetes</taxon>
        <taxon>Pseudonocardiales</taxon>
        <taxon>Pseudonocardiaceae</taxon>
        <taxon>Amycolatopsis</taxon>
    </lineage>
</organism>
<dbReference type="AlphaFoldDB" id="R1FWT1"/>
<accession>R1FWT1</accession>
<name>R1FWT1_9PSEU</name>